<evidence type="ECO:0000313" key="2">
    <source>
        <dbReference type="Proteomes" id="UP000193427"/>
    </source>
</evidence>
<name>A0A1W6LAZ2_9BURK</name>
<proteinExistence type="predicted"/>
<accession>A0A1W6LAZ2</accession>
<dbReference type="AlphaFoldDB" id="A0A1W6LAZ2"/>
<sequence length="124" mass="12768">MTVSPKSHSVPPIPLRLPGGALPWLVAAAFLLLLAWPVQAHAASVFNGFPLVDDVLCGFFAYSRTKLAPMIAGIVLVFSVVGHWLGSGKMWSTMLYVGLGLGIVLGAGSALASYTGVAASCIAS</sequence>
<keyword evidence="2" id="KW-1185">Reference proteome</keyword>
<dbReference type="RefSeq" id="WP_157782176.1">
    <property type="nucleotide sequence ID" value="NZ_BSPR01000013.1"/>
</dbReference>
<organism evidence="1 2">
    <name type="scientific">Piscinibacter gummiphilus</name>
    <dbReference type="NCBI Taxonomy" id="946333"/>
    <lineage>
        <taxon>Bacteria</taxon>
        <taxon>Pseudomonadati</taxon>
        <taxon>Pseudomonadota</taxon>
        <taxon>Betaproteobacteria</taxon>
        <taxon>Burkholderiales</taxon>
        <taxon>Sphaerotilaceae</taxon>
        <taxon>Piscinibacter</taxon>
    </lineage>
</organism>
<gene>
    <name evidence="1" type="ORF">A4W93_16745</name>
</gene>
<dbReference type="EMBL" id="CP015118">
    <property type="protein sequence ID" value="ARN21413.1"/>
    <property type="molecule type" value="Genomic_DNA"/>
</dbReference>
<dbReference type="Proteomes" id="UP000193427">
    <property type="component" value="Chromosome"/>
</dbReference>
<dbReference type="OrthoDB" id="9944754at2"/>
<protein>
    <submittedName>
        <fullName evidence="1">Uncharacterized protein</fullName>
    </submittedName>
</protein>
<dbReference type="STRING" id="946333.A4W93_16745"/>
<reference evidence="1 2" key="1">
    <citation type="submission" date="2016-04" db="EMBL/GenBank/DDBJ databases">
        <title>Complete genome sequence of natural rubber-degrading, novel Gram-negative bacterium, Rhizobacter gummiphilus strain NS21.</title>
        <authorList>
            <person name="Tabata M."/>
            <person name="Kasai D."/>
            <person name="Fukuda M."/>
        </authorList>
    </citation>
    <scope>NUCLEOTIDE SEQUENCE [LARGE SCALE GENOMIC DNA]</scope>
    <source>
        <strain evidence="1 2">NS21</strain>
    </source>
</reference>
<evidence type="ECO:0000313" key="1">
    <source>
        <dbReference type="EMBL" id="ARN21413.1"/>
    </source>
</evidence>
<dbReference type="KEGG" id="rgu:A4W93_16745"/>